<evidence type="ECO:0000313" key="8">
    <source>
        <dbReference type="EMBL" id="KAH7373762.1"/>
    </source>
</evidence>
<keyword evidence="7" id="KW-0472">Membrane</keyword>
<dbReference type="InterPro" id="IPR029044">
    <property type="entry name" value="Nucleotide-diphossugar_trans"/>
</dbReference>
<dbReference type="Proteomes" id="UP000825935">
    <property type="component" value="Chromosome 17"/>
</dbReference>
<dbReference type="GO" id="GO:0005737">
    <property type="term" value="C:cytoplasm"/>
    <property type="evidence" value="ECO:0007669"/>
    <property type="project" value="TreeGrafter"/>
</dbReference>
<keyword evidence="5" id="KW-0812">Transmembrane</keyword>
<evidence type="ECO:0008006" key="10">
    <source>
        <dbReference type="Google" id="ProtNLM"/>
    </source>
</evidence>
<comment type="similarity">
    <text evidence="2">Belongs to the glycosyltransferase 92 family.</text>
</comment>
<sequence length="690" mass="78002">MRLLDGNLRESAIGSLCIDEVKFRGKKAGLLSAIFLALLLMGLASRAHTEVKALASSKLITATLQRPLPLNAAQNGDRHSLKGAAAQPSPPKLKIQDIVLLPEDVLLLVQRQGHHSNNSSRRSLSLPPKEQLTCLFDRRRSTPVRGVDYCRNGALVRCSPPQDFLTANGVTTGLANVNKASHPNASLSISEVKRLRNVELLHNSVTIARLAKAPMAVKTWNRLVFEIWVTEEDVVLFAKGINLKRGRDVNPAELSCVFGADDDTAFFPIETEVSISSQEVFRCAHPPLQHRQRLMGTPVTLRWGPTLIPSVAYYEDIRKAERLKYPMQALPYMKEDICACTMVFNVAKFLAEWSTFHQHIGVEKFIFYDNNSEDGLEEALAWLRERQFQVTRYPWPWPKTQEAGFSHCVLAAKHSSACDWVLFADVDEFLFPAAYLPPAGRMTPLRQLITDVENRARHKRKGSWIPKFQPTGKRQNPAILLHQRQTVHGDDLAVRLHGRANDHLLQAQEAATLSSEIPSPSHVHDYEARIGQISFKCRDFGASNLTHHPARGVTQGYVCRNKQELRHKSLVKVGAVHADLQNVVHHFHLLQGFSTVTENPTKAVINHYKYQAWPEFRRKFRRRVSAYVADWKEQRNMNSRDRTPGLGVDDIKPKGWETSFCEVTDKALRDYCSQIFAVNESSRMLSWQLP</sequence>
<evidence type="ECO:0000256" key="3">
    <source>
        <dbReference type="ARBA" id="ARBA00022676"/>
    </source>
</evidence>
<dbReference type="EMBL" id="CM035422">
    <property type="protein sequence ID" value="KAH7373762.1"/>
    <property type="molecule type" value="Genomic_DNA"/>
</dbReference>
<name>A0A8T2SVC6_CERRI</name>
<dbReference type="GO" id="GO:0016020">
    <property type="term" value="C:membrane"/>
    <property type="evidence" value="ECO:0007669"/>
    <property type="project" value="UniProtKB-SubCell"/>
</dbReference>
<dbReference type="Pfam" id="PF01697">
    <property type="entry name" value="Glyco_transf_92"/>
    <property type="match status" value="1"/>
</dbReference>
<evidence type="ECO:0000256" key="7">
    <source>
        <dbReference type="ARBA" id="ARBA00023136"/>
    </source>
</evidence>
<organism evidence="8 9">
    <name type="scientific">Ceratopteris richardii</name>
    <name type="common">Triangle waterfern</name>
    <dbReference type="NCBI Taxonomy" id="49495"/>
    <lineage>
        <taxon>Eukaryota</taxon>
        <taxon>Viridiplantae</taxon>
        <taxon>Streptophyta</taxon>
        <taxon>Embryophyta</taxon>
        <taxon>Tracheophyta</taxon>
        <taxon>Polypodiopsida</taxon>
        <taxon>Polypodiidae</taxon>
        <taxon>Polypodiales</taxon>
        <taxon>Pteridineae</taxon>
        <taxon>Pteridaceae</taxon>
        <taxon>Parkerioideae</taxon>
        <taxon>Ceratopteris</taxon>
    </lineage>
</organism>
<reference evidence="8" key="1">
    <citation type="submission" date="2021-08" db="EMBL/GenBank/DDBJ databases">
        <title>WGS assembly of Ceratopteris richardii.</title>
        <authorList>
            <person name="Marchant D.B."/>
            <person name="Chen G."/>
            <person name="Jenkins J."/>
            <person name="Shu S."/>
            <person name="Leebens-Mack J."/>
            <person name="Grimwood J."/>
            <person name="Schmutz J."/>
            <person name="Soltis P."/>
            <person name="Soltis D."/>
            <person name="Chen Z.-H."/>
        </authorList>
    </citation>
    <scope>NUCLEOTIDE SEQUENCE</scope>
    <source>
        <strain evidence="8">Whitten #5841</strain>
        <tissue evidence="8">Leaf</tissue>
    </source>
</reference>
<dbReference type="GO" id="GO:0016757">
    <property type="term" value="F:glycosyltransferase activity"/>
    <property type="evidence" value="ECO:0007669"/>
    <property type="project" value="UniProtKB-KW"/>
</dbReference>
<dbReference type="EMBL" id="CM035422">
    <property type="protein sequence ID" value="KAH7373763.1"/>
    <property type="molecule type" value="Genomic_DNA"/>
</dbReference>
<dbReference type="OMA" id="WEVIVLL"/>
<dbReference type="AlphaFoldDB" id="A0A8T2SVC6"/>
<keyword evidence="3" id="KW-0328">Glycosyltransferase</keyword>
<comment type="subcellular location">
    <subcellularLocation>
        <location evidence="1">Membrane</location>
        <topology evidence="1">Single-pass membrane protein</topology>
    </subcellularLocation>
</comment>
<comment type="caution">
    <text evidence="8">The sequence shown here is derived from an EMBL/GenBank/DDBJ whole genome shotgun (WGS) entry which is preliminary data.</text>
</comment>
<keyword evidence="4" id="KW-0808">Transferase</keyword>
<evidence type="ECO:0000256" key="2">
    <source>
        <dbReference type="ARBA" id="ARBA00007647"/>
    </source>
</evidence>
<proteinExistence type="inferred from homology"/>
<evidence type="ECO:0000256" key="1">
    <source>
        <dbReference type="ARBA" id="ARBA00004167"/>
    </source>
</evidence>
<accession>A0A8T2SVC6</accession>
<evidence type="ECO:0000313" key="9">
    <source>
        <dbReference type="Proteomes" id="UP000825935"/>
    </source>
</evidence>
<dbReference type="InterPro" id="IPR008166">
    <property type="entry name" value="Glyco_transf_92"/>
</dbReference>
<dbReference type="SUPFAM" id="SSF53448">
    <property type="entry name" value="Nucleotide-diphospho-sugar transferases"/>
    <property type="match status" value="1"/>
</dbReference>
<keyword evidence="9" id="KW-1185">Reference proteome</keyword>
<dbReference type="OrthoDB" id="2526284at2759"/>
<protein>
    <recommendedName>
        <fullName evidence="10">Glycosyltransferase family 92 protein</fullName>
    </recommendedName>
</protein>
<dbReference type="CDD" id="cd00761">
    <property type="entry name" value="Glyco_tranf_GTA_type"/>
    <property type="match status" value="1"/>
</dbReference>
<dbReference type="PANTHER" id="PTHR21461:SF69">
    <property type="entry name" value="GLYCOSYLTRANSFERASE FAMILY 92 PROTEIN"/>
    <property type="match status" value="1"/>
</dbReference>
<keyword evidence="6" id="KW-1133">Transmembrane helix</keyword>
<evidence type="ECO:0000256" key="6">
    <source>
        <dbReference type="ARBA" id="ARBA00022989"/>
    </source>
</evidence>
<gene>
    <name evidence="8" type="ORF">KP509_17G073700</name>
</gene>
<evidence type="ECO:0000256" key="5">
    <source>
        <dbReference type="ARBA" id="ARBA00022692"/>
    </source>
</evidence>
<dbReference type="PANTHER" id="PTHR21461">
    <property type="entry name" value="GLYCOSYLTRANSFERASE FAMILY 92 PROTEIN"/>
    <property type="match status" value="1"/>
</dbReference>
<evidence type="ECO:0000256" key="4">
    <source>
        <dbReference type="ARBA" id="ARBA00022679"/>
    </source>
</evidence>